<dbReference type="InterPro" id="IPR004408">
    <property type="entry name" value="Biotin_CoA_COase_ligase"/>
</dbReference>
<dbReference type="PROSITE" id="PS51733">
    <property type="entry name" value="BPL_LPL_CATALYTIC"/>
    <property type="match status" value="1"/>
</dbReference>
<comment type="function">
    <text evidence="2">Acts both as a biotin--[acetyl-CoA-carboxylase] ligase and a repressor.</text>
</comment>
<keyword evidence="2" id="KW-0067">ATP-binding</keyword>
<keyword evidence="1 2" id="KW-0436">Ligase</keyword>
<dbReference type="NCBIfam" id="TIGR00121">
    <property type="entry name" value="birA_ligase"/>
    <property type="match status" value="1"/>
</dbReference>
<dbReference type="HAMAP" id="MF_00978">
    <property type="entry name" value="Bifunct_BirA"/>
    <property type="match status" value="1"/>
</dbReference>
<dbReference type="PATRIC" id="fig|616990.3.peg.2293"/>
<dbReference type="GO" id="GO:0009249">
    <property type="term" value="P:protein lipoylation"/>
    <property type="evidence" value="ECO:0007669"/>
    <property type="project" value="UniProtKB-ARBA"/>
</dbReference>
<dbReference type="InterPro" id="IPR004143">
    <property type="entry name" value="BPL_LPL_catalytic"/>
</dbReference>
<dbReference type="Pfam" id="PF08279">
    <property type="entry name" value="HTH_11"/>
    <property type="match status" value="1"/>
</dbReference>
<dbReference type="Gene3D" id="3.30.930.10">
    <property type="entry name" value="Bira Bifunctional Protein, Domain 2"/>
    <property type="match status" value="1"/>
</dbReference>
<dbReference type="STRING" id="616990.IV54_GL002161"/>
<comment type="catalytic activity">
    <reaction evidence="2">
        <text>biotin + L-lysyl-[protein] + ATP = N(6)-biotinyl-L-lysyl-[protein] + AMP + diphosphate + H(+)</text>
        <dbReference type="Rhea" id="RHEA:11756"/>
        <dbReference type="Rhea" id="RHEA-COMP:9752"/>
        <dbReference type="Rhea" id="RHEA-COMP:10505"/>
        <dbReference type="ChEBI" id="CHEBI:15378"/>
        <dbReference type="ChEBI" id="CHEBI:29969"/>
        <dbReference type="ChEBI" id="CHEBI:30616"/>
        <dbReference type="ChEBI" id="CHEBI:33019"/>
        <dbReference type="ChEBI" id="CHEBI:57586"/>
        <dbReference type="ChEBI" id="CHEBI:83144"/>
        <dbReference type="ChEBI" id="CHEBI:456215"/>
        <dbReference type="EC" id="6.3.4.15"/>
    </reaction>
</comment>
<comment type="caution">
    <text evidence="4">The sequence shown here is derived from an EMBL/GenBank/DDBJ whole genome shotgun (WGS) entry which is preliminary data.</text>
</comment>
<organism evidence="4 5">
    <name type="scientific">Levilactobacillus paucivorans</name>
    <dbReference type="NCBI Taxonomy" id="616990"/>
    <lineage>
        <taxon>Bacteria</taxon>
        <taxon>Bacillati</taxon>
        <taxon>Bacillota</taxon>
        <taxon>Bacilli</taxon>
        <taxon>Lactobacillales</taxon>
        <taxon>Lactobacillaceae</taxon>
        <taxon>Levilactobacillus</taxon>
    </lineage>
</organism>
<dbReference type="InterPro" id="IPR036390">
    <property type="entry name" value="WH_DNA-bd_sf"/>
</dbReference>
<gene>
    <name evidence="2" type="primary">birA</name>
    <name evidence="4" type="ORF">IV54_GL002161</name>
</gene>
<keyword evidence="2" id="KW-0805">Transcription regulation</keyword>
<dbReference type="InterPro" id="IPR030855">
    <property type="entry name" value="Bifunct_BirA"/>
</dbReference>
<dbReference type="GO" id="GO:0005524">
    <property type="term" value="F:ATP binding"/>
    <property type="evidence" value="ECO:0007669"/>
    <property type="project" value="UniProtKB-UniRule"/>
</dbReference>
<keyword evidence="2" id="KW-0092">Biotin</keyword>
<dbReference type="GO" id="GO:0006355">
    <property type="term" value="P:regulation of DNA-templated transcription"/>
    <property type="evidence" value="ECO:0007669"/>
    <property type="project" value="UniProtKB-UniRule"/>
</dbReference>
<dbReference type="EC" id="6.3.4.15" evidence="2"/>
<dbReference type="PANTHER" id="PTHR12835">
    <property type="entry name" value="BIOTIN PROTEIN LIGASE"/>
    <property type="match status" value="1"/>
</dbReference>
<dbReference type="AlphaFoldDB" id="A0A0R2LWQ9"/>
<dbReference type="InterPro" id="IPR008988">
    <property type="entry name" value="Transcriptional_repressor_C"/>
</dbReference>
<dbReference type="RefSeq" id="WP_057878585.1">
    <property type="nucleotide sequence ID" value="NZ_JQCA01000070.1"/>
</dbReference>
<comment type="caution">
    <text evidence="2">Lacks conserved residue(s) required for the propagation of feature annotation.</text>
</comment>
<sequence>MKNKSTQEKVVLELLTNLDTWVSGDYLAKKFQVSRETIWKAINNLKNKRDYPIVSRKKRGYMLHTAPYLEADLINIYSHKQLTDNLHVFKEVTSTQDLAKQFSSKHCITRPTVFVADKQTNGYGRRGRSFYSPPTTGLYLSIILPNQQQTVIQPGLLTTGIAVSITHVLEKFYPNKEFQFKWVNDIYLNYHKVGGIITESIFDLELGAASAFIVGVGINLTTVKFPKELAIKAQAIDNDNSVNRNQLIAEIIQAIINGFLDYTNPQLLAEYRKKSIVLGKVVSLNTGSEVVQGVAQKIEDNGGITIKRIDGTFQTFTSGEVIKTGFKYKGDHIG</sequence>
<dbReference type="GO" id="GO:0016740">
    <property type="term" value="F:transferase activity"/>
    <property type="evidence" value="ECO:0007669"/>
    <property type="project" value="UniProtKB-ARBA"/>
</dbReference>
<dbReference type="Proteomes" id="UP000051906">
    <property type="component" value="Unassembled WGS sequence"/>
</dbReference>
<dbReference type="CDD" id="cd16442">
    <property type="entry name" value="BPL"/>
    <property type="match status" value="1"/>
</dbReference>
<feature type="binding site" evidence="2">
    <location>
        <position position="192"/>
    </location>
    <ligand>
        <name>biotin</name>
        <dbReference type="ChEBI" id="CHEBI:57586"/>
    </ligand>
</feature>
<keyword evidence="2" id="KW-0547">Nucleotide-binding</keyword>
<dbReference type="SUPFAM" id="SSF46785">
    <property type="entry name" value="Winged helix' DNA-binding domain"/>
    <property type="match status" value="1"/>
</dbReference>
<protein>
    <recommendedName>
        <fullName evidence="2">Bifunctional ligase/repressor BirA</fullName>
    </recommendedName>
    <alternativeName>
        <fullName evidence="2">Biotin--[acetyl-CoA-carboxylase] ligase</fullName>
        <ecNumber evidence="2">6.3.4.15</ecNumber>
    </alternativeName>
    <alternativeName>
        <fullName evidence="2">Biotin--protein ligase</fullName>
    </alternativeName>
    <alternativeName>
        <fullName evidence="2">Biotin-[acetyl-CoA carboxylase] synthetase</fullName>
    </alternativeName>
</protein>
<reference evidence="4 5" key="1">
    <citation type="journal article" date="2015" name="Genome Announc.">
        <title>Expanding the biotechnology potential of lactobacilli through comparative genomics of 213 strains and associated genera.</title>
        <authorList>
            <person name="Sun Z."/>
            <person name="Harris H.M."/>
            <person name="McCann A."/>
            <person name="Guo C."/>
            <person name="Argimon S."/>
            <person name="Zhang W."/>
            <person name="Yang X."/>
            <person name="Jeffery I.B."/>
            <person name="Cooney J.C."/>
            <person name="Kagawa T.F."/>
            <person name="Liu W."/>
            <person name="Song Y."/>
            <person name="Salvetti E."/>
            <person name="Wrobel A."/>
            <person name="Rasinkangas P."/>
            <person name="Parkhill J."/>
            <person name="Rea M.C."/>
            <person name="O'Sullivan O."/>
            <person name="Ritari J."/>
            <person name="Douillard F.P."/>
            <person name="Paul Ross R."/>
            <person name="Yang R."/>
            <person name="Briner A.E."/>
            <person name="Felis G.E."/>
            <person name="de Vos W.M."/>
            <person name="Barrangou R."/>
            <person name="Klaenhammer T.R."/>
            <person name="Caufield P.W."/>
            <person name="Cui Y."/>
            <person name="Zhang H."/>
            <person name="O'Toole P.W."/>
        </authorList>
    </citation>
    <scope>NUCLEOTIDE SEQUENCE [LARGE SCALE GENOMIC DNA]</scope>
    <source>
        <strain evidence="4 5">DSM 22467</strain>
    </source>
</reference>
<feature type="binding site" evidence="2">
    <location>
        <position position="119"/>
    </location>
    <ligand>
        <name>biotin</name>
        <dbReference type="ChEBI" id="CHEBI:57586"/>
    </ligand>
</feature>
<dbReference type="GO" id="GO:0003677">
    <property type="term" value="F:DNA binding"/>
    <property type="evidence" value="ECO:0007669"/>
    <property type="project" value="UniProtKB-UniRule"/>
</dbReference>
<keyword evidence="2" id="KW-0678">Repressor</keyword>
<evidence type="ECO:0000256" key="1">
    <source>
        <dbReference type="ARBA" id="ARBA00022598"/>
    </source>
</evidence>
<dbReference type="SUPFAM" id="SSF50037">
    <property type="entry name" value="C-terminal domain of transcriptional repressors"/>
    <property type="match status" value="1"/>
</dbReference>
<comment type="similarity">
    <text evidence="2">Belongs to the biotin--protein ligase family.</text>
</comment>
<dbReference type="Gene3D" id="2.30.30.100">
    <property type="match status" value="1"/>
</dbReference>
<evidence type="ECO:0000259" key="3">
    <source>
        <dbReference type="PROSITE" id="PS51733"/>
    </source>
</evidence>
<proteinExistence type="inferred from homology"/>
<evidence type="ECO:0000313" key="4">
    <source>
        <dbReference type="EMBL" id="KRO03661.1"/>
    </source>
</evidence>
<feature type="DNA-binding region" description="H-T-H motif" evidence="2">
    <location>
        <begin position="24"/>
        <end position="43"/>
    </location>
</feature>
<accession>A0A0R2LWQ9</accession>
<dbReference type="PANTHER" id="PTHR12835:SF5">
    <property type="entry name" value="BIOTIN--PROTEIN LIGASE"/>
    <property type="match status" value="1"/>
</dbReference>
<dbReference type="GO" id="GO:0005737">
    <property type="term" value="C:cytoplasm"/>
    <property type="evidence" value="ECO:0007669"/>
    <property type="project" value="TreeGrafter"/>
</dbReference>
<feature type="domain" description="BPL/LPL catalytic" evidence="3">
    <location>
        <begin position="68"/>
        <end position="267"/>
    </location>
</feature>
<keyword evidence="2" id="KW-0238">DNA-binding</keyword>
<dbReference type="Gene3D" id="1.10.10.10">
    <property type="entry name" value="Winged helix-like DNA-binding domain superfamily/Winged helix DNA-binding domain"/>
    <property type="match status" value="1"/>
</dbReference>
<dbReference type="OrthoDB" id="9807064at2"/>
<dbReference type="Pfam" id="PF03099">
    <property type="entry name" value="BPL_LplA_LipB"/>
    <property type="match status" value="1"/>
</dbReference>
<evidence type="ECO:0000256" key="2">
    <source>
        <dbReference type="HAMAP-Rule" id="MF_00978"/>
    </source>
</evidence>
<dbReference type="InterPro" id="IPR045864">
    <property type="entry name" value="aa-tRNA-synth_II/BPL/LPL"/>
</dbReference>
<keyword evidence="5" id="KW-1185">Reference proteome</keyword>
<dbReference type="GO" id="GO:0004077">
    <property type="term" value="F:biotin--[biotin carboxyl-carrier protein] ligase activity"/>
    <property type="evidence" value="ECO:0007669"/>
    <property type="project" value="UniProtKB-UniRule"/>
</dbReference>
<evidence type="ECO:0000313" key="5">
    <source>
        <dbReference type="Proteomes" id="UP000051906"/>
    </source>
</evidence>
<dbReference type="InterPro" id="IPR013196">
    <property type="entry name" value="HTH_11"/>
</dbReference>
<name>A0A0R2LWQ9_9LACO</name>
<dbReference type="EMBL" id="JQCA01000070">
    <property type="protein sequence ID" value="KRO03661.1"/>
    <property type="molecule type" value="Genomic_DNA"/>
</dbReference>
<keyword evidence="2" id="KW-0804">Transcription</keyword>
<dbReference type="InterPro" id="IPR036388">
    <property type="entry name" value="WH-like_DNA-bd_sf"/>
</dbReference>
<dbReference type="SUPFAM" id="SSF55681">
    <property type="entry name" value="Class II aaRS and biotin synthetases"/>
    <property type="match status" value="1"/>
</dbReference>